<feature type="domain" description="Thioesterase" evidence="1">
    <location>
        <begin position="52"/>
        <end position="126"/>
    </location>
</feature>
<dbReference type="SUPFAM" id="SSF54637">
    <property type="entry name" value="Thioesterase/thiol ester dehydrase-isomerase"/>
    <property type="match status" value="1"/>
</dbReference>
<evidence type="ECO:0000259" key="1">
    <source>
        <dbReference type="Pfam" id="PF03061"/>
    </source>
</evidence>
<organism evidence="2 3">
    <name type="scientific">Candidatus Schekmanbacteria bacterium RBG_16_38_11</name>
    <dbReference type="NCBI Taxonomy" id="1817880"/>
    <lineage>
        <taxon>Bacteria</taxon>
        <taxon>Candidatus Schekmaniibacteriota</taxon>
    </lineage>
</organism>
<dbReference type="EMBL" id="MGDF01000049">
    <property type="protein sequence ID" value="OGL46406.1"/>
    <property type="molecule type" value="Genomic_DNA"/>
</dbReference>
<reference evidence="2 3" key="1">
    <citation type="journal article" date="2016" name="Nat. Commun.">
        <title>Thousands of microbial genomes shed light on interconnected biogeochemical processes in an aquifer system.</title>
        <authorList>
            <person name="Anantharaman K."/>
            <person name="Brown C.T."/>
            <person name="Hug L.A."/>
            <person name="Sharon I."/>
            <person name="Castelle C.J."/>
            <person name="Probst A.J."/>
            <person name="Thomas B.C."/>
            <person name="Singh A."/>
            <person name="Wilkins M.J."/>
            <person name="Karaoz U."/>
            <person name="Brodie E.L."/>
            <person name="Williams K.H."/>
            <person name="Hubbard S.S."/>
            <person name="Banfield J.F."/>
        </authorList>
    </citation>
    <scope>NUCLEOTIDE SEQUENCE [LARGE SCALE GENOMIC DNA]</scope>
</reference>
<dbReference type="Gene3D" id="3.10.129.10">
    <property type="entry name" value="Hotdog Thioesterase"/>
    <property type="match status" value="1"/>
</dbReference>
<sequence>MRREIVQNLEDNGCFVCGPENPKGFKLKFFIEDNKRVVSECTPMQEYCGFMKVFHGGLQCTLLDDLTIWTLVGLKKRLGATLELKVDFLKPLYIGEKIFLKGEIISEEDNISYVRGELINQRGDVCTRAESKILLISKNLFKKFSGLKEIPEGWRSLL</sequence>
<accession>A0A1F7RXV6</accession>
<gene>
    <name evidence="2" type="ORF">A2149_07795</name>
</gene>
<evidence type="ECO:0000313" key="3">
    <source>
        <dbReference type="Proteomes" id="UP000178435"/>
    </source>
</evidence>
<dbReference type="InterPro" id="IPR006683">
    <property type="entry name" value="Thioestr_dom"/>
</dbReference>
<dbReference type="CDD" id="cd03440">
    <property type="entry name" value="hot_dog"/>
    <property type="match status" value="1"/>
</dbReference>
<evidence type="ECO:0000313" key="2">
    <source>
        <dbReference type="EMBL" id="OGL46406.1"/>
    </source>
</evidence>
<protein>
    <recommendedName>
        <fullName evidence="1">Thioesterase domain-containing protein</fullName>
    </recommendedName>
</protein>
<dbReference type="Pfam" id="PF03061">
    <property type="entry name" value="4HBT"/>
    <property type="match status" value="1"/>
</dbReference>
<dbReference type="Proteomes" id="UP000178435">
    <property type="component" value="Unassembled WGS sequence"/>
</dbReference>
<name>A0A1F7RXV6_9BACT</name>
<comment type="caution">
    <text evidence="2">The sequence shown here is derived from an EMBL/GenBank/DDBJ whole genome shotgun (WGS) entry which is preliminary data.</text>
</comment>
<dbReference type="InterPro" id="IPR029069">
    <property type="entry name" value="HotDog_dom_sf"/>
</dbReference>
<proteinExistence type="predicted"/>
<dbReference type="AlphaFoldDB" id="A0A1F7RXV6"/>